<gene>
    <name evidence="6" type="ORF">GCM10023322_33720</name>
</gene>
<evidence type="ECO:0000256" key="4">
    <source>
        <dbReference type="ARBA" id="ARBA00022840"/>
    </source>
</evidence>
<keyword evidence="2" id="KW-0813">Transport</keyword>
<protein>
    <submittedName>
        <fullName evidence="6">ATP-binding cassette domain-containing protein</fullName>
    </submittedName>
</protein>
<evidence type="ECO:0000313" key="7">
    <source>
        <dbReference type="Proteomes" id="UP001501570"/>
    </source>
</evidence>
<comment type="caution">
    <text evidence="6">The sequence shown here is derived from an EMBL/GenBank/DDBJ whole genome shotgun (WGS) entry which is preliminary data.</text>
</comment>
<dbReference type="Gene3D" id="3.40.50.300">
    <property type="entry name" value="P-loop containing nucleotide triphosphate hydrolases"/>
    <property type="match status" value="1"/>
</dbReference>
<reference evidence="7" key="1">
    <citation type="journal article" date="2019" name="Int. J. Syst. Evol. Microbiol.">
        <title>The Global Catalogue of Microorganisms (GCM) 10K type strain sequencing project: providing services to taxonomists for standard genome sequencing and annotation.</title>
        <authorList>
            <consortium name="The Broad Institute Genomics Platform"/>
            <consortium name="The Broad Institute Genome Sequencing Center for Infectious Disease"/>
            <person name="Wu L."/>
            <person name="Ma J."/>
        </authorList>
    </citation>
    <scope>NUCLEOTIDE SEQUENCE [LARGE SCALE GENOMIC DNA]</scope>
    <source>
        <strain evidence="7">JCM 18304</strain>
    </source>
</reference>
<dbReference type="PANTHER" id="PTHR43335">
    <property type="entry name" value="ABC TRANSPORTER, ATP-BINDING PROTEIN"/>
    <property type="match status" value="1"/>
</dbReference>
<dbReference type="InterPro" id="IPR003439">
    <property type="entry name" value="ABC_transporter-like_ATP-bd"/>
</dbReference>
<keyword evidence="3" id="KW-0547">Nucleotide-binding</keyword>
<evidence type="ECO:0000313" key="6">
    <source>
        <dbReference type="EMBL" id="GAA5186762.1"/>
    </source>
</evidence>
<dbReference type="InterPro" id="IPR003593">
    <property type="entry name" value="AAA+_ATPase"/>
</dbReference>
<proteinExistence type="inferred from homology"/>
<dbReference type="PANTHER" id="PTHR43335:SF4">
    <property type="entry name" value="ABC TRANSPORTER, ATP-BINDING PROTEIN"/>
    <property type="match status" value="1"/>
</dbReference>
<evidence type="ECO:0000256" key="3">
    <source>
        <dbReference type="ARBA" id="ARBA00022741"/>
    </source>
</evidence>
<keyword evidence="7" id="KW-1185">Reference proteome</keyword>
<comment type="similarity">
    <text evidence="1">Belongs to the ABC transporter superfamily.</text>
</comment>
<name>A0ABP9RVH1_9ACTN</name>
<dbReference type="RefSeq" id="WP_345630601.1">
    <property type="nucleotide sequence ID" value="NZ_BAABJQ010000008.1"/>
</dbReference>
<dbReference type="SMART" id="SM00382">
    <property type="entry name" value="AAA"/>
    <property type="match status" value="1"/>
</dbReference>
<dbReference type="SUPFAM" id="SSF52540">
    <property type="entry name" value="P-loop containing nucleoside triphosphate hydrolases"/>
    <property type="match status" value="1"/>
</dbReference>
<dbReference type="GO" id="GO:0005524">
    <property type="term" value="F:ATP binding"/>
    <property type="evidence" value="ECO:0007669"/>
    <property type="project" value="UniProtKB-KW"/>
</dbReference>
<feature type="domain" description="ABC transporter" evidence="5">
    <location>
        <begin position="2"/>
        <end position="228"/>
    </location>
</feature>
<dbReference type="InterPro" id="IPR027417">
    <property type="entry name" value="P-loop_NTPase"/>
</dbReference>
<evidence type="ECO:0000256" key="2">
    <source>
        <dbReference type="ARBA" id="ARBA00022448"/>
    </source>
</evidence>
<sequence>MIDVHDLTKRYGSHVAVDRVTFHCPPATVTGFLGANGAGKSTVMRILVGLAMATSGSATIDGRRYRDIPDPATRIGILLDASAQHAGRTGREALAMSAFQLGLPRSRVDQVLAAVGLRPEESLRRIRGYSLGMRQRLGLAHALLGNPDVLILDEPANGLDPAGIRWMRDLLREYAADGGTVLLSSHLLAEVEAVADRFVLIGEGRILAQGTKDELLGDRRTFVRAAPQKPLTLALDEAGLTWTRHGDGLLIDTDAHRIWPLVPNGVVIEELRPASAAGLEDLFLRITAQTQRDTQRTGASA</sequence>
<dbReference type="Pfam" id="PF00005">
    <property type="entry name" value="ABC_tran"/>
    <property type="match status" value="1"/>
</dbReference>
<evidence type="ECO:0000259" key="5">
    <source>
        <dbReference type="PROSITE" id="PS50893"/>
    </source>
</evidence>
<dbReference type="Proteomes" id="UP001501570">
    <property type="component" value="Unassembled WGS sequence"/>
</dbReference>
<keyword evidence="4 6" id="KW-0067">ATP-binding</keyword>
<accession>A0ABP9RVH1</accession>
<dbReference type="PROSITE" id="PS50893">
    <property type="entry name" value="ABC_TRANSPORTER_2"/>
    <property type="match status" value="1"/>
</dbReference>
<evidence type="ECO:0000256" key="1">
    <source>
        <dbReference type="ARBA" id="ARBA00005417"/>
    </source>
</evidence>
<dbReference type="EMBL" id="BAABJQ010000008">
    <property type="protein sequence ID" value="GAA5186762.1"/>
    <property type="molecule type" value="Genomic_DNA"/>
</dbReference>
<organism evidence="6 7">
    <name type="scientific">Rugosimonospora acidiphila</name>
    <dbReference type="NCBI Taxonomy" id="556531"/>
    <lineage>
        <taxon>Bacteria</taxon>
        <taxon>Bacillati</taxon>
        <taxon>Actinomycetota</taxon>
        <taxon>Actinomycetes</taxon>
        <taxon>Micromonosporales</taxon>
        <taxon>Micromonosporaceae</taxon>
        <taxon>Rugosimonospora</taxon>
    </lineage>
</organism>